<keyword evidence="1" id="KW-0472">Membrane</keyword>
<dbReference type="GO" id="GO:1903373">
    <property type="term" value="P:positive regulation of endoplasmic reticulum tubular network organization"/>
    <property type="evidence" value="ECO:0007669"/>
    <property type="project" value="UniProtKB-UniRule"/>
</dbReference>
<organism evidence="4 5">
    <name type="scientific">Malassezia vespertilionis</name>
    <dbReference type="NCBI Taxonomy" id="2020962"/>
    <lineage>
        <taxon>Eukaryota</taxon>
        <taxon>Fungi</taxon>
        <taxon>Dikarya</taxon>
        <taxon>Basidiomycota</taxon>
        <taxon>Ustilaginomycotina</taxon>
        <taxon>Malasseziomycetes</taxon>
        <taxon>Malasseziales</taxon>
        <taxon>Malasseziaceae</taxon>
        <taxon>Malassezia</taxon>
    </lineage>
</organism>
<evidence type="ECO:0000313" key="5">
    <source>
        <dbReference type="Proteomes" id="UP000232875"/>
    </source>
</evidence>
<dbReference type="InterPro" id="IPR019273">
    <property type="entry name" value="Lunapark_Znf"/>
</dbReference>
<gene>
    <name evidence="4" type="ORF">MVES_003314</name>
</gene>
<dbReference type="PANTHER" id="PTHR22166:SF12">
    <property type="entry name" value="ENDOPLASMIC RETICULUM JUNCTION FORMATION PROTEIN LUNAPARK"/>
    <property type="match status" value="1"/>
</dbReference>
<comment type="function">
    <text evidence="1">Plays a role in determining ER morphology.</text>
</comment>
<keyword evidence="1" id="KW-0479">Metal-binding</keyword>
<accession>A0A2N1J8C3</accession>
<dbReference type="Pfam" id="PF10058">
    <property type="entry name" value="Zn_ribbon_10"/>
    <property type="match status" value="1"/>
</dbReference>
<dbReference type="Proteomes" id="UP000232875">
    <property type="component" value="Unassembled WGS sequence"/>
</dbReference>
<dbReference type="EMBL" id="KZ454993">
    <property type="protein sequence ID" value="PKI82805.1"/>
    <property type="molecule type" value="Genomic_DNA"/>
</dbReference>
<dbReference type="PANTHER" id="PTHR22166">
    <property type="entry name" value="ENDOPLASMIC RETICULUM JUNCTION FORMATION PROTEIN LUNAPARK"/>
    <property type="match status" value="1"/>
</dbReference>
<keyword evidence="1" id="KW-0862">Zinc</keyword>
<evidence type="ECO:0000259" key="3">
    <source>
        <dbReference type="Pfam" id="PF10058"/>
    </source>
</evidence>
<feature type="region of interest" description="Disordered" evidence="2">
    <location>
        <begin position="299"/>
        <end position="323"/>
    </location>
</feature>
<dbReference type="InterPro" id="IPR040115">
    <property type="entry name" value="Lnp"/>
</dbReference>
<reference evidence="4 5" key="1">
    <citation type="submission" date="2017-10" db="EMBL/GenBank/DDBJ databases">
        <title>A novel species of cold-tolerant Malassezia isolated from bats.</title>
        <authorList>
            <person name="Lorch J.M."/>
            <person name="Palmer J.M."/>
            <person name="Vanderwolf K.J."/>
            <person name="Schmidt K.Z."/>
            <person name="Verant M.L."/>
            <person name="Weller T.J."/>
            <person name="Blehert D.S."/>
        </authorList>
    </citation>
    <scope>NUCLEOTIDE SEQUENCE [LARGE SCALE GENOMIC DNA]</scope>
    <source>
        <strain evidence="4 5">NWHC:44797-103</strain>
    </source>
</reference>
<feature type="region of interest" description="Disordered" evidence="2">
    <location>
        <begin position="186"/>
        <end position="209"/>
    </location>
</feature>
<feature type="region of interest" description="Disordered" evidence="2">
    <location>
        <begin position="363"/>
        <end position="399"/>
    </location>
</feature>
<feature type="compositionally biased region" description="Low complexity" evidence="2">
    <location>
        <begin position="197"/>
        <end position="206"/>
    </location>
</feature>
<evidence type="ECO:0000256" key="2">
    <source>
        <dbReference type="SAM" id="MobiDB-lite"/>
    </source>
</evidence>
<sequence>MWSMLPWWPKSWNPFSRWHTTSAFDYDTILARLTEEIESVEATLLDIKVRRSRATRSVMRTMLSIWVGFLGVFWGYAWVMHSSERAWYRTVLLLGLVLGTPLFLAVLYRAISLWFGRMEGAQESHLNALRSQRQDKINEIKKATDYEHLRVLLDRYDEKRQEGQAKPAQGTDAPQTLHKRLSFPALRSKSSKEQLQRSRTLQSQRTIATEPNKQTGLAPAITGLPIMGVPSTPVQRGWLDKIADTILGTDPYGVSAEEQQYALICRHCFRHNGLVPKNELEEVQYICRFCNGFNTRRASSKPVSSPFAHVDEQESPREDHVRSARPASVIGNVRMRALDALAAQDKAPEAACGASLPWTVREEGEPLCTDTNTQPTRRSARLRSERTHDAEEQESMQLD</sequence>
<feature type="transmembrane region" description="Helical" evidence="1">
    <location>
        <begin position="58"/>
        <end position="80"/>
    </location>
</feature>
<keyword evidence="1" id="KW-0256">Endoplasmic reticulum</keyword>
<comment type="subcellular location">
    <subcellularLocation>
        <location evidence="1">Endoplasmic reticulum membrane</location>
        <topology evidence="1">Multi-pass membrane protein</topology>
    </subcellularLocation>
</comment>
<dbReference type="GO" id="GO:0008270">
    <property type="term" value="F:zinc ion binding"/>
    <property type="evidence" value="ECO:0007669"/>
    <property type="project" value="UniProtKB-KW"/>
</dbReference>
<dbReference type="STRING" id="2020962.A0A2N1J8C3"/>
<name>A0A2N1J8C3_9BASI</name>
<dbReference type="GO" id="GO:0071788">
    <property type="term" value="P:endoplasmic reticulum tubular network maintenance"/>
    <property type="evidence" value="ECO:0007669"/>
    <property type="project" value="UniProtKB-UniRule"/>
</dbReference>
<protein>
    <recommendedName>
        <fullName evidence="1">Endoplasmic reticulum junction formation protein lunapark</fullName>
    </recommendedName>
</protein>
<evidence type="ECO:0000256" key="1">
    <source>
        <dbReference type="RuleBase" id="RU367073"/>
    </source>
</evidence>
<feature type="transmembrane region" description="Helical" evidence="1">
    <location>
        <begin position="86"/>
        <end position="108"/>
    </location>
</feature>
<keyword evidence="5" id="KW-1185">Reference proteome</keyword>
<dbReference type="OrthoDB" id="1725934at2759"/>
<comment type="similarity">
    <text evidence="1">Belongs to the lunapark family.</text>
</comment>
<keyword evidence="1" id="KW-0863">Zinc-finger</keyword>
<keyword evidence="1" id="KW-1133">Transmembrane helix</keyword>
<comment type="domain">
    <text evidence="1">The C4-type zinc finger motif is necessary both for its ER three-way tubular junction localization and formation.</text>
</comment>
<feature type="compositionally biased region" description="Basic and acidic residues" evidence="2">
    <location>
        <begin position="309"/>
        <end position="322"/>
    </location>
</feature>
<feature type="domain" description="Lunapark zinc ribbon" evidence="3">
    <location>
        <begin position="238"/>
        <end position="294"/>
    </location>
</feature>
<proteinExistence type="inferred from homology"/>
<dbReference type="GO" id="GO:0098826">
    <property type="term" value="C:endoplasmic reticulum tubular network membrane"/>
    <property type="evidence" value="ECO:0007669"/>
    <property type="project" value="UniProtKB-UniRule"/>
</dbReference>
<evidence type="ECO:0000313" key="4">
    <source>
        <dbReference type="EMBL" id="PKI82805.1"/>
    </source>
</evidence>
<dbReference type="AlphaFoldDB" id="A0A2N1J8C3"/>
<keyword evidence="1" id="KW-0812">Transmembrane</keyword>